<dbReference type="Proteomes" id="UP000887458">
    <property type="component" value="Unassembled WGS sequence"/>
</dbReference>
<protein>
    <submittedName>
        <fullName evidence="4">Hamartin</fullName>
    </submittedName>
</protein>
<feature type="region of interest" description="Disordered" evidence="2">
    <location>
        <begin position="294"/>
        <end position="314"/>
    </location>
</feature>
<comment type="caution">
    <text evidence="4">The sequence shown here is derived from an EMBL/GenBank/DDBJ whole genome shotgun (WGS) entry which is preliminary data.</text>
</comment>
<evidence type="ECO:0000313" key="5">
    <source>
        <dbReference type="Proteomes" id="UP000887458"/>
    </source>
</evidence>
<dbReference type="SUPFAM" id="SSF48371">
    <property type="entry name" value="ARM repeat"/>
    <property type="match status" value="1"/>
</dbReference>
<feature type="coiled-coil region" evidence="1">
    <location>
        <begin position="844"/>
        <end position="871"/>
    </location>
</feature>
<keyword evidence="3" id="KW-0812">Transmembrane</keyword>
<name>A0ABQ8JP90_DERPT</name>
<evidence type="ECO:0000256" key="3">
    <source>
        <dbReference type="SAM" id="Phobius"/>
    </source>
</evidence>
<feature type="transmembrane region" description="Helical" evidence="3">
    <location>
        <begin position="140"/>
        <end position="160"/>
    </location>
</feature>
<dbReference type="PANTHER" id="PTHR15154">
    <property type="entry name" value="HAMARTIN"/>
    <property type="match status" value="1"/>
</dbReference>
<evidence type="ECO:0000256" key="2">
    <source>
        <dbReference type="SAM" id="MobiDB-lite"/>
    </source>
</evidence>
<keyword evidence="5" id="KW-1185">Reference proteome</keyword>
<keyword evidence="3" id="KW-1133">Transmembrane helix</keyword>
<gene>
    <name evidence="4" type="primary">TSC1</name>
    <name evidence="4" type="ORF">DERP_004611</name>
</gene>
<keyword evidence="1" id="KW-0175">Coiled coil</keyword>
<dbReference type="EMBL" id="NJHN03000029">
    <property type="protein sequence ID" value="KAH9424426.1"/>
    <property type="molecule type" value="Genomic_DNA"/>
</dbReference>
<sequence length="1040" mass="121453">MVINNSNIQMQELLSKIQIVPNDQFESLYEQIFELLDESKHKTHERHFKENFIEKLVDLYLQTFSDRVFRILVGISSPLDECLFNILMKKINVQYNVEKRFAVFILISNVVHRSPSWLPNIINTPLLNCFFNILKNDQEIVILAISALILVELIAALPCLMTQCLDDIFVYLNQRKNLSYLNLNSIVYRVFIRLYAMYPCNFLDYLKTNYGLGCNKENNAIFRKIIQPMLNKIRFHPFLITSSKNRECDKTRWFYKEPHDILEECCQYSIDPFESSYFVDDDLSQLYEFLTNEDGNDNDDGGGEICNRSDPPPLYSTTISSNSIFSELNKTINENEQNLPSLCSRKYHMMMMTTDGKTNVDRIDNLESAQEAINMSQKQINSSSNSIQKRNISKKQSCFSPFKPIKEIGNIGTKNDMITSLSKTETASPIDNHLFNSNQLRNCNSIDHSQAINNNNDNEDVDIEIIKKTQSNDISVVDKEEADKNDHQCQDSMMMKKLNDELVENVKSSFKHLNTRIRYQSNCQDENTNDDGYDNDFGFSISSLLAMKKFSKSCPILYFENVDDNSSINELHKDNNQNVKEQQNNEHCKERRKCSMEKSNNRINLILENPNLHSNRASSTTTTNVNKTCKSVDFTKEIRSLLFAHCDSSKNIHLNRLLHESKRHLLFQSSSSTSIDFQTTTTTPTKFEFSSPHELLDRTLSTLSEFYLKDLNERPTESNVVDPEDSTINRRDSILNNTNSNTNSIEHIPSLNYLNSNTNEEDMKKILAIMYAQLVFERHQRNLHVIRNRRLYKKSKESIQLEGQFKSMKAQNDSLLKEIELINKIAKNNSLKFEKERQLFSVGMKKLQENLNKYRKNYEELLNEKINLEQHYRLEIDGLNKNFRHKEVELNKFLCSFDKNIDLMKLEQENLELKNRMFLFGEYCGKIKDAYCHLKSMPDLNDKFINESLKFENEDLQKQNSDLGVQLKFYMEKCQTLENQIKQNETKQKEKISSNELDYVRECLKVKDDQIDVLKTLIVNYESHIKKLNGEMIALKLTPK</sequence>
<organism evidence="4 5">
    <name type="scientific">Dermatophagoides pteronyssinus</name>
    <name type="common">European house dust mite</name>
    <dbReference type="NCBI Taxonomy" id="6956"/>
    <lineage>
        <taxon>Eukaryota</taxon>
        <taxon>Metazoa</taxon>
        <taxon>Ecdysozoa</taxon>
        <taxon>Arthropoda</taxon>
        <taxon>Chelicerata</taxon>
        <taxon>Arachnida</taxon>
        <taxon>Acari</taxon>
        <taxon>Acariformes</taxon>
        <taxon>Sarcoptiformes</taxon>
        <taxon>Astigmata</taxon>
        <taxon>Psoroptidia</taxon>
        <taxon>Analgoidea</taxon>
        <taxon>Pyroglyphidae</taxon>
        <taxon>Dermatophagoidinae</taxon>
        <taxon>Dermatophagoides</taxon>
    </lineage>
</organism>
<evidence type="ECO:0000256" key="1">
    <source>
        <dbReference type="SAM" id="Coils"/>
    </source>
</evidence>
<reference evidence="4 5" key="1">
    <citation type="journal article" date="2018" name="J. Allergy Clin. Immunol.">
        <title>High-quality assembly of Dermatophagoides pteronyssinus genome and transcriptome reveals a wide range of novel allergens.</title>
        <authorList>
            <person name="Liu X.Y."/>
            <person name="Yang K.Y."/>
            <person name="Wang M.Q."/>
            <person name="Kwok J.S."/>
            <person name="Zeng X."/>
            <person name="Yang Z."/>
            <person name="Xiao X.J."/>
            <person name="Lau C.P."/>
            <person name="Li Y."/>
            <person name="Huang Z.M."/>
            <person name="Ba J.G."/>
            <person name="Yim A.K."/>
            <person name="Ouyang C.Y."/>
            <person name="Ngai S.M."/>
            <person name="Chan T.F."/>
            <person name="Leung E.L."/>
            <person name="Liu L."/>
            <person name="Liu Z.G."/>
            <person name="Tsui S.K."/>
        </authorList>
    </citation>
    <scope>NUCLEOTIDE SEQUENCE [LARGE SCALE GENOMIC DNA]</scope>
    <source>
        <strain evidence="4">Derp</strain>
    </source>
</reference>
<proteinExistence type="predicted"/>
<feature type="coiled-coil region" evidence="1">
    <location>
        <begin position="953"/>
        <end position="987"/>
    </location>
</feature>
<evidence type="ECO:0000313" key="4">
    <source>
        <dbReference type="EMBL" id="KAH9424426.1"/>
    </source>
</evidence>
<dbReference type="InterPro" id="IPR007483">
    <property type="entry name" value="Hamartin"/>
</dbReference>
<dbReference type="Pfam" id="PF04388">
    <property type="entry name" value="Hamartin"/>
    <property type="match status" value="1"/>
</dbReference>
<accession>A0ABQ8JP90</accession>
<dbReference type="InterPro" id="IPR016024">
    <property type="entry name" value="ARM-type_fold"/>
</dbReference>
<reference evidence="4 5" key="2">
    <citation type="journal article" date="2022" name="Mol. Biol. Evol.">
        <title>Comparative Genomics Reveals Insights into the Divergent Evolution of Astigmatic Mites and Household Pest Adaptations.</title>
        <authorList>
            <person name="Xiong Q."/>
            <person name="Wan A.T."/>
            <person name="Liu X."/>
            <person name="Fung C.S."/>
            <person name="Xiao X."/>
            <person name="Malainual N."/>
            <person name="Hou J."/>
            <person name="Wang L."/>
            <person name="Wang M."/>
            <person name="Yang K.Y."/>
            <person name="Cui Y."/>
            <person name="Leung E.L."/>
            <person name="Nong W."/>
            <person name="Shin S.K."/>
            <person name="Au S.W."/>
            <person name="Jeong K.Y."/>
            <person name="Chew F.T."/>
            <person name="Hui J.H."/>
            <person name="Leung T.F."/>
            <person name="Tungtrongchitr A."/>
            <person name="Zhong N."/>
            <person name="Liu Z."/>
            <person name="Tsui S.K."/>
        </authorList>
    </citation>
    <scope>NUCLEOTIDE SEQUENCE [LARGE SCALE GENOMIC DNA]</scope>
    <source>
        <strain evidence="4">Derp</strain>
    </source>
</reference>
<dbReference type="PANTHER" id="PTHR15154:SF2">
    <property type="entry name" value="HAMARTIN"/>
    <property type="match status" value="1"/>
</dbReference>
<keyword evidence="3" id="KW-0472">Membrane</keyword>